<feature type="site" description="Participates in the substrate recognition with KAPA and in a stacking interaction with the adenine ring of SAM" evidence="9">
    <location>
        <position position="16"/>
    </location>
</feature>
<dbReference type="Gene3D" id="3.40.640.10">
    <property type="entry name" value="Type I PLP-dependent aspartate aminotransferase-like (Major domain)"/>
    <property type="match status" value="1"/>
</dbReference>
<feature type="modified residue" description="N6-(pyridoxal phosphate)lysine" evidence="9">
    <location>
        <position position="266"/>
    </location>
</feature>
<dbReference type="GO" id="GO:0051537">
    <property type="term" value="F:2 iron, 2 sulfur cluster binding"/>
    <property type="evidence" value="ECO:0007669"/>
    <property type="project" value="UniProtKB-KW"/>
</dbReference>
<organism evidence="10 11">
    <name type="scientific">Flavobacterium aurantiibacter</name>
    <dbReference type="NCBI Taxonomy" id="2023067"/>
    <lineage>
        <taxon>Bacteria</taxon>
        <taxon>Pseudomonadati</taxon>
        <taxon>Bacteroidota</taxon>
        <taxon>Flavobacteriia</taxon>
        <taxon>Flavobacteriales</taxon>
        <taxon>Flavobacteriaceae</taxon>
        <taxon>Flavobacterium</taxon>
    </lineage>
</organism>
<dbReference type="GO" id="GO:0009102">
    <property type="term" value="P:biotin biosynthetic process"/>
    <property type="evidence" value="ECO:0007669"/>
    <property type="project" value="UniProtKB-UniRule"/>
</dbReference>
<dbReference type="InterPro" id="IPR005814">
    <property type="entry name" value="Aminotrans_3"/>
</dbReference>
<feature type="binding site" evidence="9">
    <location>
        <position position="266"/>
    </location>
    <ligand>
        <name>substrate</name>
    </ligand>
</feature>
<comment type="caution">
    <text evidence="10">The sequence shown here is derived from an EMBL/GenBank/DDBJ whole genome shotgun (WGS) entry which is preliminary data.</text>
</comment>
<dbReference type="NCBIfam" id="TIGR00508">
    <property type="entry name" value="bioA"/>
    <property type="match status" value="1"/>
</dbReference>
<dbReference type="Pfam" id="PF00202">
    <property type="entry name" value="Aminotran_3"/>
    <property type="match status" value="1"/>
</dbReference>
<evidence type="ECO:0000256" key="6">
    <source>
        <dbReference type="ARBA" id="ARBA00022756"/>
    </source>
</evidence>
<feature type="binding site" evidence="9">
    <location>
        <position position="143"/>
    </location>
    <ligand>
        <name>substrate</name>
    </ligand>
</feature>
<dbReference type="PANTHER" id="PTHR42684:SF3">
    <property type="entry name" value="ADENOSYLMETHIONINE-8-AMINO-7-OXONONANOATE AMINOTRANSFERASE"/>
    <property type="match status" value="1"/>
</dbReference>
<dbReference type="EMBL" id="NOXX01000184">
    <property type="protein sequence ID" value="OYQ45283.1"/>
    <property type="molecule type" value="Genomic_DNA"/>
</dbReference>
<keyword evidence="6 9" id="KW-0093">Biotin biosynthesis</keyword>
<evidence type="ECO:0000256" key="8">
    <source>
        <dbReference type="ARBA" id="ARBA00048449"/>
    </source>
</evidence>
<keyword evidence="11" id="KW-1185">Reference proteome</keyword>
<protein>
    <recommendedName>
        <fullName evidence="9">Adenosylmethionine-8-amino-7-oxononanoate aminotransferase</fullName>
        <ecNumber evidence="9">2.6.1.62</ecNumber>
    </recommendedName>
    <alternativeName>
        <fullName evidence="9">7,8-diamino-pelargonic acid aminotransferase</fullName>
        <shortName evidence="9">DAPA AT</shortName>
        <shortName evidence="9">DAPA aminotransferase</shortName>
    </alternativeName>
    <alternativeName>
        <fullName evidence="9">7,8-diaminononanoate synthase</fullName>
        <shortName evidence="9">DANS</shortName>
    </alternativeName>
    <alternativeName>
        <fullName evidence="9">Diaminopelargonic acid synthase</fullName>
    </alternativeName>
</protein>
<keyword evidence="3 9" id="KW-0032">Aminotransferase</keyword>
<dbReference type="OrthoDB" id="9807885at2"/>
<evidence type="ECO:0000256" key="2">
    <source>
        <dbReference type="ARBA" id="ARBA00005063"/>
    </source>
</evidence>
<accession>A0A255ZUX1</accession>
<sequence length="425" mass="47141">MKSLAERDAQLLWHPYTQHQTADPAIGITHGKGSYLFDENGKRYIDAISSWWTCPFGHRNKKVTKAISKQLQTLEHVLFGGFTHQPAVELAEVLTEILPDNQRKFFFSDNGSTAVEIALKAALQFYFNKVEIRPTIIAFEDAYHGDTFGAMGASSISIFSEAFQSMLIDVVRIPVPVKGQEEASEKALKEIIANKKAAAFIFEPLVQGAAGMVMYEPEILTRLIAICKNAGVFTIADEVMTGFCKTGTLFASSQLGVAPDMICLSKALTSGTIPLAVTSFTDEIYNGFLSPDKSKALFHGHTFTANPTGCAAALASIKQLRKKSTFKKVQKINGLHLAFAESLQHSKKVRNVRVKGVIIAIELAVPPQDYYSDLRNRLYRFFIENGVLLRPVGGTIYILPPFNIKQKDLEYVYLMVERALDKFVD</sequence>
<dbReference type="GO" id="GO:0005737">
    <property type="term" value="C:cytoplasm"/>
    <property type="evidence" value="ECO:0007669"/>
    <property type="project" value="UniProtKB-SubCell"/>
</dbReference>
<comment type="catalytic activity">
    <reaction evidence="8 9">
        <text>(8S)-8-amino-7-oxononanoate + S-adenosyl-L-methionine = S-adenosyl-4-methylsulfanyl-2-oxobutanoate + (7R,8S)-7,8-diammoniononanoate</text>
        <dbReference type="Rhea" id="RHEA:16861"/>
        <dbReference type="ChEBI" id="CHEBI:16490"/>
        <dbReference type="ChEBI" id="CHEBI:59789"/>
        <dbReference type="ChEBI" id="CHEBI:149468"/>
        <dbReference type="ChEBI" id="CHEBI:149469"/>
        <dbReference type="EC" id="2.6.1.62"/>
    </reaction>
</comment>
<feature type="binding site" evidence="9">
    <location>
        <position position="300"/>
    </location>
    <ligand>
        <name>substrate</name>
    </ligand>
</feature>
<dbReference type="CDD" id="cd00610">
    <property type="entry name" value="OAT_like"/>
    <property type="match status" value="1"/>
</dbReference>
<name>A0A255ZUX1_9FLAO</name>
<dbReference type="InterPro" id="IPR015424">
    <property type="entry name" value="PyrdxlP-dep_Trfase"/>
</dbReference>
<dbReference type="AlphaFoldDB" id="A0A255ZUX1"/>
<keyword evidence="9" id="KW-0963">Cytoplasm</keyword>
<feature type="binding site" evidence="9">
    <location>
        <position position="390"/>
    </location>
    <ligand>
        <name>substrate</name>
    </ligand>
</feature>
<comment type="subcellular location">
    <subcellularLocation>
        <location evidence="9">Cytoplasm</location>
    </subcellularLocation>
</comment>
<evidence type="ECO:0000256" key="7">
    <source>
        <dbReference type="ARBA" id="ARBA00022898"/>
    </source>
</evidence>
<evidence type="ECO:0000256" key="3">
    <source>
        <dbReference type="ARBA" id="ARBA00022576"/>
    </source>
</evidence>
<dbReference type="GO" id="GO:0030170">
    <property type="term" value="F:pyridoxal phosphate binding"/>
    <property type="evidence" value="ECO:0007669"/>
    <property type="project" value="UniProtKB-UniRule"/>
</dbReference>
<evidence type="ECO:0000256" key="5">
    <source>
        <dbReference type="ARBA" id="ARBA00022691"/>
    </source>
</evidence>
<dbReference type="InterPro" id="IPR015421">
    <property type="entry name" value="PyrdxlP-dep_Trfase_major"/>
</dbReference>
<evidence type="ECO:0000313" key="10">
    <source>
        <dbReference type="EMBL" id="OYQ45283.1"/>
    </source>
</evidence>
<comment type="subunit">
    <text evidence="9">Homodimer.</text>
</comment>
<dbReference type="PIRSF" id="PIRSF000521">
    <property type="entry name" value="Transaminase_4ab_Lys_Orn"/>
    <property type="match status" value="1"/>
</dbReference>
<evidence type="ECO:0000256" key="1">
    <source>
        <dbReference type="ARBA" id="ARBA00001933"/>
    </source>
</evidence>
<comment type="pathway">
    <text evidence="2 9">Cofactor biosynthesis; biotin biosynthesis; 7,8-diaminononanoate from 8-amino-7-oxononanoate (SAM route): step 1/1.</text>
</comment>
<dbReference type="Proteomes" id="UP000216035">
    <property type="component" value="Unassembled WGS sequence"/>
</dbReference>
<dbReference type="GO" id="GO:0004015">
    <property type="term" value="F:adenosylmethionine-8-amino-7-oxononanoate transaminase activity"/>
    <property type="evidence" value="ECO:0007669"/>
    <property type="project" value="UniProtKB-UniRule"/>
</dbReference>
<evidence type="ECO:0000256" key="4">
    <source>
        <dbReference type="ARBA" id="ARBA00022679"/>
    </source>
</evidence>
<feature type="binding site" evidence="9">
    <location>
        <begin position="111"/>
        <end position="112"/>
    </location>
    <ligand>
        <name>pyridoxal 5'-phosphate</name>
        <dbReference type="ChEBI" id="CHEBI:597326"/>
    </ligand>
</feature>
<comment type="function">
    <text evidence="9">Catalyzes the transfer of the alpha-amino group from S-adenosyl-L-methionine (SAM) to 7-keto-8-aminopelargonic acid (KAPA) to form 7,8-diaminopelargonic acid (DAPA). It is the only aminotransferase known to utilize SAM as an amino donor.</text>
</comment>
<dbReference type="GO" id="GO:0004141">
    <property type="term" value="F:dethiobiotin synthase activity"/>
    <property type="evidence" value="ECO:0007669"/>
    <property type="project" value="TreeGrafter"/>
</dbReference>
<comment type="cofactor">
    <cofactor evidence="1 9">
        <name>pyridoxal 5'-phosphate</name>
        <dbReference type="ChEBI" id="CHEBI:597326"/>
    </cofactor>
</comment>
<dbReference type="InterPro" id="IPR005815">
    <property type="entry name" value="BioA"/>
</dbReference>
<evidence type="ECO:0000256" key="9">
    <source>
        <dbReference type="HAMAP-Rule" id="MF_00834"/>
    </source>
</evidence>
<feature type="binding site" evidence="9">
    <location>
        <position position="237"/>
    </location>
    <ligand>
        <name>pyridoxal 5'-phosphate</name>
        <dbReference type="ChEBI" id="CHEBI:597326"/>
    </ligand>
</feature>
<dbReference type="InterPro" id="IPR015422">
    <property type="entry name" value="PyrdxlP-dep_Trfase_small"/>
</dbReference>
<keyword evidence="7 9" id="KW-0663">Pyridoxal phosphate</keyword>
<dbReference type="RefSeq" id="WP_094485955.1">
    <property type="nucleotide sequence ID" value="NZ_NOXX01000184.1"/>
</dbReference>
<dbReference type="SUPFAM" id="SSF53383">
    <property type="entry name" value="PLP-dependent transferases"/>
    <property type="match status" value="1"/>
</dbReference>
<reference evidence="10 11" key="1">
    <citation type="submission" date="2017-07" db="EMBL/GenBank/DDBJ databases">
        <title>Flavobacterium cyanobacteriorum sp. nov., isolated from cyanobacterial aggregates in a eutrophic lake.</title>
        <authorList>
            <person name="Cai H."/>
        </authorList>
    </citation>
    <scope>NUCLEOTIDE SEQUENCE [LARGE SCALE GENOMIC DNA]</scope>
    <source>
        <strain evidence="10 11">TH167</strain>
    </source>
</reference>
<keyword evidence="4 9" id="KW-0808">Transferase</keyword>
<proteinExistence type="inferred from homology"/>
<dbReference type="HAMAP" id="MF_00834">
    <property type="entry name" value="BioA"/>
    <property type="match status" value="1"/>
</dbReference>
<feature type="binding site" evidence="9">
    <location>
        <position position="51"/>
    </location>
    <ligand>
        <name>substrate</name>
    </ligand>
</feature>
<gene>
    <name evidence="9 10" type="primary">bioA</name>
    <name evidence="10" type="ORF">CHX27_06515</name>
</gene>
<dbReference type="EC" id="2.6.1.62" evidence="9"/>
<comment type="similarity">
    <text evidence="9">Belongs to the class-III pyridoxal-phosphate-dependent aminotransferase family. BioA subfamily.</text>
</comment>
<dbReference type="PANTHER" id="PTHR42684">
    <property type="entry name" value="ADENOSYLMETHIONINE-8-AMINO-7-OXONONANOATE AMINOTRANSFERASE"/>
    <property type="match status" value="1"/>
</dbReference>
<dbReference type="UniPathway" id="UPA00078">
    <property type="reaction ID" value="UER00160"/>
</dbReference>
<keyword evidence="5 9" id="KW-0949">S-adenosyl-L-methionine</keyword>
<evidence type="ECO:0000313" key="11">
    <source>
        <dbReference type="Proteomes" id="UP000216035"/>
    </source>
</evidence>
<dbReference type="Gene3D" id="3.90.1150.10">
    <property type="entry name" value="Aspartate Aminotransferase, domain 1"/>
    <property type="match status" value="1"/>
</dbReference>
<feature type="binding site" evidence="9">
    <location>
        <begin position="301"/>
        <end position="302"/>
    </location>
    <ligand>
        <name>pyridoxal 5'-phosphate</name>
        <dbReference type="ChEBI" id="CHEBI:597326"/>
    </ligand>
</feature>